<evidence type="ECO:0000256" key="4">
    <source>
        <dbReference type="ARBA" id="ARBA00022701"/>
    </source>
</evidence>
<dbReference type="AlphaFoldDB" id="A0A6H0XJP3"/>
<comment type="subcellular location">
    <subcellularLocation>
        <location evidence="1">Cytoplasm</location>
        <location evidence="1">Cytoskeleton</location>
    </subcellularLocation>
</comment>
<comment type="similarity">
    <text evidence="2">Belongs to the nudE family.</text>
</comment>
<dbReference type="EMBL" id="CP051139">
    <property type="protein sequence ID" value="QIW94739.1"/>
    <property type="molecule type" value="Genomic_DNA"/>
</dbReference>
<dbReference type="GO" id="GO:0005874">
    <property type="term" value="C:microtubule"/>
    <property type="evidence" value="ECO:0007669"/>
    <property type="project" value="UniProtKB-KW"/>
</dbReference>
<keyword evidence="11" id="KW-1185">Reference proteome</keyword>
<proteinExistence type="inferred from homology"/>
<protein>
    <recommendedName>
        <fullName evidence="9">NUDE domain-containing protein</fullName>
    </recommendedName>
</protein>
<feature type="compositionally biased region" description="Polar residues" evidence="8">
    <location>
        <begin position="293"/>
        <end position="302"/>
    </location>
</feature>
<evidence type="ECO:0000256" key="5">
    <source>
        <dbReference type="ARBA" id="ARBA00023054"/>
    </source>
</evidence>
<accession>A0A6H0XJP3</accession>
<dbReference type="Proteomes" id="UP000503462">
    <property type="component" value="Chromosome 1"/>
</dbReference>
<dbReference type="GO" id="GO:0047496">
    <property type="term" value="P:vesicle transport along microtubule"/>
    <property type="evidence" value="ECO:0007669"/>
    <property type="project" value="TreeGrafter"/>
</dbReference>
<dbReference type="GO" id="GO:0007020">
    <property type="term" value="P:microtubule nucleation"/>
    <property type="evidence" value="ECO:0007669"/>
    <property type="project" value="TreeGrafter"/>
</dbReference>
<keyword evidence="3" id="KW-0963">Cytoplasm</keyword>
<dbReference type="InterPro" id="IPR033494">
    <property type="entry name" value="NUDE"/>
</dbReference>
<feature type="compositionally biased region" description="Polar residues" evidence="8">
    <location>
        <begin position="470"/>
        <end position="487"/>
    </location>
</feature>
<dbReference type="PANTHER" id="PTHR10921:SF1">
    <property type="entry name" value="NUCLEAR DISTRIBUTION PROTEIN NUDE HOMOLOG"/>
    <property type="match status" value="1"/>
</dbReference>
<evidence type="ECO:0000256" key="1">
    <source>
        <dbReference type="ARBA" id="ARBA00004245"/>
    </source>
</evidence>
<keyword evidence="6" id="KW-0206">Cytoskeleton</keyword>
<evidence type="ECO:0000313" key="10">
    <source>
        <dbReference type="EMBL" id="QIW94739.1"/>
    </source>
</evidence>
<feature type="compositionally biased region" description="Polar residues" evidence="8">
    <location>
        <begin position="361"/>
        <end position="390"/>
    </location>
</feature>
<dbReference type="GO" id="GO:0005871">
    <property type="term" value="C:kinesin complex"/>
    <property type="evidence" value="ECO:0007669"/>
    <property type="project" value="TreeGrafter"/>
</dbReference>
<feature type="compositionally biased region" description="Polar residues" evidence="8">
    <location>
        <begin position="451"/>
        <end position="463"/>
    </location>
</feature>
<name>A0A6H0XJP3_9PEZI</name>
<feature type="domain" description="NUDE" evidence="9">
    <location>
        <begin position="128"/>
        <end position="295"/>
    </location>
</feature>
<organism evidence="10 11">
    <name type="scientific">Peltaster fructicola</name>
    <dbReference type="NCBI Taxonomy" id="286661"/>
    <lineage>
        <taxon>Eukaryota</taxon>
        <taxon>Fungi</taxon>
        <taxon>Dikarya</taxon>
        <taxon>Ascomycota</taxon>
        <taxon>Pezizomycotina</taxon>
        <taxon>Dothideomycetes</taxon>
        <taxon>Dothideomycetes incertae sedis</taxon>
        <taxon>Peltaster</taxon>
    </lineage>
</organism>
<dbReference type="GO" id="GO:0000132">
    <property type="term" value="P:establishment of mitotic spindle orientation"/>
    <property type="evidence" value="ECO:0007669"/>
    <property type="project" value="TreeGrafter"/>
</dbReference>
<sequence length="589" mass="64644">MTSSPLRPGATQEESLDWYKRQYEQLENDLADFQASSKELEEQLERDVDTAEKNERKLKEQVEKLGFEVDEWKGKHKQAKAEANTAHNALQKEITSIREQNRSLQLKLRDIEVANDDYERQARNTTTSLEDFESRLNVSIERGVLLEEEVRNGDAEREALRIENQRLRDELGDLKVESEITLEKLRLSGKTIENLRTRKPGNLAVRSLRALSPGSESGRTSSPTMSTPPPRSDASEVPTPPSPPLSDEAAAPESKAEKTPARRVSLIPDAAATPRPSAYGVRGTIRHSRGPSVASTTSNAPSGTMRPPVGRARPVASPNASARLPRSESLHQMKSLRIRMQKIEERVQSARSKLPSRDTTPKASPSAGQIPSSVTVRRSSNRQSSATESADQIVDTETPGRRESTSHIKRLSYGIPRPASRASNAHERPPSRVSTLERPPSAAASRPSSRLSMTGGTRPSSRASGYGDSSRPQSSLSGAYSHTSGTPRTHRPSASVSELRRRAAESEETPQAPRYGLGRRTTLDKNGTIAPSLTRRQSHGLPTRTVGRRTSVPAIHDGLMRPPPRTSRMSNVANDANGNDDTSELGETY</sequence>
<keyword evidence="5 7" id="KW-0175">Coiled coil</keyword>
<dbReference type="GO" id="GO:0008017">
    <property type="term" value="F:microtubule binding"/>
    <property type="evidence" value="ECO:0007669"/>
    <property type="project" value="InterPro"/>
</dbReference>
<evidence type="ECO:0000256" key="6">
    <source>
        <dbReference type="ARBA" id="ARBA00023212"/>
    </source>
</evidence>
<evidence type="ECO:0000256" key="3">
    <source>
        <dbReference type="ARBA" id="ARBA00022490"/>
    </source>
</evidence>
<dbReference type="OrthoDB" id="5877028at2759"/>
<reference evidence="10 11" key="1">
    <citation type="journal article" date="2016" name="Sci. Rep.">
        <title>Peltaster fructicola genome reveals evolution from an invasive phytopathogen to an ectophytic parasite.</title>
        <authorList>
            <person name="Xu C."/>
            <person name="Chen H."/>
            <person name="Gleason M.L."/>
            <person name="Xu J.R."/>
            <person name="Liu H."/>
            <person name="Zhang R."/>
            <person name="Sun G."/>
        </authorList>
    </citation>
    <scope>NUCLEOTIDE SEQUENCE [LARGE SCALE GENOMIC DNA]</scope>
    <source>
        <strain evidence="10 11">LNHT1506</strain>
    </source>
</reference>
<evidence type="ECO:0000256" key="7">
    <source>
        <dbReference type="SAM" id="Coils"/>
    </source>
</evidence>
<dbReference type="GO" id="GO:0007059">
    <property type="term" value="P:chromosome segregation"/>
    <property type="evidence" value="ECO:0007669"/>
    <property type="project" value="TreeGrafter"/>
</dbReference>
<evidence type="ECO:0000313" key="11">
    <source>
        <dbReference type="Proteomes" id="UP000503462"/>
    </source>
</evidence>
<evidence type="ECO:0000256" key="2">
    <source>
        <dbReference type="ARBA" id="ARBA00007429"/>
    </source>
</evidence>
<dbReference type="GO" id="GO:0000776">
    <property type="term" value="C:kinetochore"/>
    <property type="evidence" value="ECO:0007669"/>
    <property type="project" value="TreeGrafter"/>
</dbReference>
<dbReference type="PANTHER" id="PTHR10921">
    <property type="entry name" value="NUCLEAR DISTRIBUTION PROTEIN NUDE HOMOLOG 1"/>
    <property type="match status" value="1"/>
</dbReference>
<feature type="compositionally biased region" description="Polar residues" evidence="8">
    <location>
        <begin position="567"/>
        <end position="580"/>
    </location>
</feature>
<dbReference type="InterPro" id="IPR006964">
    <property type="entry name" value="NUDE_dom"/>
</dbReference>
<feature type="compositionally biased region" description="Low complexity" evidence="8">
    <location>
        <begin position="438"/>
        <end position="450"/>
    </location>
</feature>
<keyword evidence="4" id="KW-0493">Microtubule</keyword>
<dbReference type="Pfam" id="PF04880">
    <property type="entry name" value="NUDE_C"/>
    <property type="match status" value="1"/>
</dbReference>
<evidence type="ECO:0000259" key="9">
    <source>
        <dbReference type="Pfam" id="PF04880"/>
    </source>
</evidence>
<evidence type="ECO:0000256" key="8">
    <source>
        <dbReference type="SAM" id="MobiDB-lite"/>
    </source>
</evidence>
<feature type="region of interest" description="Disordered" evidence="8">
    <location>
        <begin position="195"/>
        <end position="589"/>
    </location>
</feature>
<dbReference type="Gene3D" id="6.10.250.1080">
    <property type="match status" value="1"/>
</dbReference>
<gene>
    <name evidence="10" type="ORF">AMS68_000257</name>
</gene>
<dbReference type="GO" id="GO:0051642">
    <property type="term" value="P:centrosome localization"/>
    <property type="evidence" value="ECO:0007669"/>
    <property type="project" value="TreeGrafter"/>
</dbReference>
<feature type="coiled-coil region" evidence="7">
    <location>
        <begin position="16"/>
        <end position="177"/>
    </location>
</feature>